<sequence length="145" mass="15530">MLLNERVTRRSGGRGAETLTLTSPPLPSAPQQARDMALSAVLAWSLPVDPDELCLVTGELVANAVTHAGTMISVRIRTRGAAVRVEVTDRDGRPPLLFAPGRSDETHWGLVVVAALASRWGYERLPTGKVVWAEVDFAPDPVPVG</sequence>
<keyword evidence="4" id="KW-0547">Nucleotide-binding</keyword>
<dbReference type="InterPro" id="IPR036890">
    <property type="entry name" value="HATPase_C_sf"/>
</dbReference>
<evidence type="ECO:0000313" key="5">
    <source>
        <dbReference type="Proteomes" id="UP001596137"/>
    </source>
</evidence>
<dbReference type="PANTHER" id="PTHR35526">
    <property type="entry name" value="ANTI-SIGMA-F FACTOR RSBW-RELATED"/>
    <property type="match status" value="1"/>
</dbReference>
<organism evidence="4 5">
    <name type="scientific">Sphaerisporangium aureirubrum</name>
    <dbReference type="NCBI Taxonomy" id="1544736"/>
    <lineage>
        <taxon>Bacteria</taxon>
        <taxon>Bacillati</taxon>
        <taxon>Actinomycetota</taxon>
        <taxon>Actinomycetes</taxon>
        <taxon>Streptosporangiales</taxon>
        <taxon>Streptosporangiaceae</taxon>
        <taxon>Sphaerisporangium</taxon>
    </lineage>
</organism>
<feature type="domain" description="Histidine kinase/HSP90-like ATPase" evidence="3">
    <location>
        <begin position="49"/>
        <end position="133"/>
    </location>
</feature>
<evidence type="ECO:0000313" key="4">
    <source>
        <dbReference type="EMBL" id="MFC6083087.1"/>
    </source>
</evidence>
<proteinExistence type="predicted"/>
<gene>
    <name evidence="4" type="ORF">ACFP1K_18085</name>
</gene>
<evidence type="ECO:0000256" key="2">
    <source>
        <dbReference type="SAM" id="MobiDB-lite"/>
    </source>
</evidence>
<accession>A0ABW1NK20</accession>
<keyword evidence="1" id="KW-0808">Transferase</keyword>
<keyword evidence="1" id="KW-0723">Serine/threonine-protein kinase</keyword>
<feature type="region of interest" description="Disordered" evidence="2">
    <location>
        <begin position="1"/>
        <end position="28"/>
    </location>
</feature>
<protein>
    <submittedName>
        <fullName evidence="4">ATP-binding protein</fullName>
    </submittedName>
</protein>
<dbReference type="GO" id="GO:0005524">
    <property type="term" value="F:ATP binding"/>
    <property type="evidence" value="ECO:0007669"/>
    <property type="project" value="UniProtKB-KW"/>
</dbReference>
<dbReference type="Proteomes" id="UP001596137">
    <property type="component" value="Unassembled WGS sequence"/>
</dbReference>
<reference evidence="5" key="1">
    <citation type="journal article" date="2019" name="Int. J. Syst. Evol. Microbiol.">
        <title>The Global Catalogue of Microorganisms (GCM) 10K type strain sequencing project: providing services to taxonomists for standard genome sequencing and annotation.</title>
        <authorList>
            <consortium name="The Broad Institute Genomics Platform"/>
            <consortium name="The Broad Institute Genome Sequencing Center for Infectious Disease"/>
            <person name="Wu L."/>
            <person name="Ma J."/>
        </authorList>
    </citation>
    <scope>NUCLEOTIDE SEQUENCE [LARGE SCALE GENOMIC DNA]</scope>
    <source>
        <strain evidence="5">JCM 30346</strain>
    </source>
</reference>
<keyword evidence="1" id="KW-0418">Kinase</keyword>
<comment type="caution">
    <text evidence="4">The sequence shown here is derived from an EMBL/GenBank/DDBJ whole genome shotgun (WGS) entry which is preliminary data.</text>
</comment>
<name>A0ABW1NK20_9ACTN</name>
<dbReference type="InterPro" id="IPR050267">
    <property type="entry name" value="Anti-sigma-factor_SerPK"/>
</dbReference>
<dbReference type="PANTHER" id="PTHR35526:SF3">
    <property type="entry name" value="ANTI-SIGMA-F FACTOR RSBW"/>
    <property type="match status" value="1"/>
</dbReference>
<evidence type="ECO:0000256" key="1">
    <source>
        <dbReference type="ARBA" id="ARBA00022527"/>
    </source>
</evidence>
<dbReference type="EMBL" id="JBHSRF010000024">
    <property type="protein sequence ID" value="MFC6083087.1"/>
    <property type="molecule type" value="Genomic_DNA"/>
</dbReference>
<dbReference type="SUPFAM" id="SSF55874">
    <property type="entry name" value="ATPase domain of HSP90 chaperone/DNA topoisomerase II/histidine kinase"/>
    <property type="match status" value="1"/>
</dbReference>
<dbReference type="InterPro" id="IPR003594">
    <property type="entry name" value="HATPase_dom"/>
</dbReference>
<keyword evidence="4" id="KW-0067">ATP-binding</keyword>
<evidence type="ECO:0000259" key="3">
    <source>
        <dbReference type="Pfam" id="PF13581"/>
    </source>
</evidence>
<keyword evidence="5" id="KW-1185">Reference proteome</keyword>
<dbReference type="CDD" id="cd16936">
    <property type="entry name" value="HATPase_RsbW-like"/>
    <property type="match status" value="1"/>
</dbReference>
<dbReference type="Pfam" id="PF13581">
    <property type="entry name" value="HATPase_c_2"/>
    <property type="match status" value="1"/>
</dbReference>
<dbReference type="RefSeq" id="WP_380754434.1">
    <property type="nucleotide sequence ID" value="NZ_JBHSRF010000024.1"/>
</dbReference>
<dbReference type="Gene3D" id="3.30.565.10">
    <property type="entry name" value="Histidine kinase-like ATPase, C-terminal domain"/>
    <property type="match status" value="1"/>
</dbReference>